<evidence type="ECO:0008006" key="3">
    <source>
        <dbReference type="Google" id="ProtNLM"/>
    </source>
</evidence>
<gene>
    <name evidence="1" type="ORF">PM10SUCC1_37200</name>
</gene>
<dbReference type="Proteomes" id="UP001144471">
    <property type="component" value="Unassembled WGS sequence"/>
</dbReference>
<sequence>MYEKIESILMDYCNSGEVDYAYMLDGKWGKGKTYFIREYFIPKIKESDPEKNIVYISLNGLESVDRIKDKFVTEQILKKQDIHDNKAVKFLGKGINILKGVESFGIGKLGEDIQKVFTHGLEGFTLDGCILILDDLERVSKKVSYEEVFGYILDNFVEAGIKIIIVGNDEKVKSDEYGEIKEKLFRRVVKFTPDMKKLIGEFLEKKLEKIGDSDYREAIESKKEELISLICSLKAENLRTLDFFIDVFYKIYKCEVEEVKETRGNLFYNTLIMSIEFKNGGLTKANIDSLKKLQTSISLGFMKEPKDYLKEFKKRYEKYRFVYIESIIEFVKDGFLDEEKLKKEIERIYPSIDVNPIRKLINEIQEKYSFYEEEELESKMNELMEKLEESKVELYKDLIDSYDLINYSIDMSHIISLDKETLERKILERANKFLEEYTQEEYKIFSDTMSSVWGEQNEFKKKLKDLLDKKTRECNERFQKEVIYNFFNEINSNKYSYYSDEEGLGNGIFGYNLIEKIIEYNLEEEVKRLNNCGLYYFNSLLRREYLEISNAGEFRVNDVPHLEKIKILFKDQFEKDKGRLRRVRIQETIEKIGETIQHIENTKVS</sequence>
<dbReference type="InterPro" id="IPR027417">
    <property type="entry name" value="P-loop_NTPase"/>
</dbReference>
<dbReference type="RefSeq" id="WP_281837894.1">
    <property type="nucleotide sequence ID" value="NZ_BSDY01000039.1"/>
</dbReference>
<accession>A0A9W6GQB2</accession>
<keyword evidence="2" id="KW-1185">Reference proteome</keyword>
<comment type="caution">
    <text evidence="1">The sequence shown here is derived from an EMBL/GenBank/DDBJ whole genome shotgun (WGS) entry which is preliminary data.</text>
</comment>
<dbReference type="Gene3D" id="3.40.50.300">
    <property type="entry name" value="P-loop containing nucleotide triphosphate hydrolases"/>
    <property type="match status" value="1"/>
</dbReference>
<evidence type="ECO:0000313" key="1">
    <source>
        <dbReference type="EMBL" id="GLI58206.1"/>
    </source>
</evidence>
<name>A0A9W6GQB2_9FUSO</name>
<dbReference type="SUPFAM" id="SSF52540">
    <property type="entry name" value="P-loop containing nucleoside triphosphate hydrolases"/>
    <property type="match status" value="1"/>
</dbReference>
<reference evidence="1" key="1">
    <citation type="submission" date="2022-12" db="EMBL/GenBank/DDBJ databases">
        <title>Reference genome sequencing for broad-spectrum identification of bacterial and archaeal isolates by mass spectrometry.</title>
        <authorList>
            <person name="Sekiguchi Y."/>
            <person name="Tourlousse D.M."/>
        </authorList>
    </citation>
    <scope>NUCLEOTIDE SEQUENCE</scope>
    <source>
        <strain evidence="1">10succ1</strain>
    </source>
</reference>
<dbReference type="AlphaFoldDB" id="A0A9W6GQB2"/>
<organism evidence="1 2">
    <name type="scientific">Propionigenium maris DSM 9537</name>
    <dbReference type="NCBI Taxonomy" id="1123000"/>
    <lineage>
        <taxon>Bacteria</taxon>
        <taxon>Fusobacteriati</taxon>
        <taxon>Fusobacteriota</taxon>
        <taxon>Fusobacteriia</taxon>
        <taxon>Fusobacteriales</taxon>
        <taxon>Fusobacteriaceae</taxon>
        <taxon>Propionigenium</taxon>
    </lineage>
</organism>
<proteinExistence type="predicted"/>
<dbReference type="EMBL" id="BSDY01000039">
    <property type="protein sequence ID" value="GLI58206.1"/>
    <property type="molecule type" value="Genomic_DNA"/>
</dbReference>
<evidence type="ECO:0000313" key="2">
    <source>
        <dbReference type="Proteomes" id="UP001144471"/>
    </source>
</evidence>
<protein>
    <recommendedName>
        <fullName evidence="3">KAP family P-loop domain-containing protein</fullName>
    </recommendedName>
</protein>